<proteinExistence type="predicted"/>
<dbReference type="Gene3D" id="3.40.50.1820">
    <property type="entry name" value="alpha/beta hydrolase"/>
    <property type="match status" value="1"/>
</dbReference>
<sequence length="313" mass="34408">MLGPDWEHTTLALGRDVDGPLVATLVRQTGAPTRGPAALHVHGYNDYFFHTHVADALARAGWTLYGLDLRRSGRSRRPGQLPHWTTDLSEYHTELDMAADVLARQGHDRLAVIGHSTGGLVGACWAHERRSTTAVDAVVLNSPWLDLNGPWHRRLTTAAALAVIGRVRPRRVVERRPSSYSARLHVDAGGRWAFDQAFKPPTGVPVRAGWLLAVRRAQARVARGLDIRVPVLVCTSGSSGPGNADNPRLDRQETVLDVRHMWRLAPRLGRHVTVSRIDGGVHDLSLSGDAPREEYLRTVTGFLDRVARATRPG</sequence>
<evidence type="ECO:0000259" key="1">
    <source>
        <dbReference type="Pfam" id="PF12146"/>
    </source>
</evidence>
<evidence type="ECO:0000313" key="3">
    <source>
        <dbReference type="Proteomes" id="UP000054314"/>
    </source>
</evidence>
<keyword evidence="3" id="KW-1185">Reference proteome</keyword>
<reference evidence="2 3" key="1">
    <citation type="submission" date="2013-08" db="EMBL/GenBank/DDBJ databases">
        <title>Genome sequencing of Cellulomonas bogoriensis 69B4.</title>
        <authorList>
            <person name="Chen F."/>
            <person name="Li Y."/>
            <person name="Wang G."/>
        </authorList>
    </citation>
    <scope>NUCLEOTIDE SEQUENCE [LARGE SCALE GENOMIC DNA]</scope>
    <source>
        <strain evidence="2 3">69B4</strain>
    </source>
</reference>
<dbReference type="Proteomes" id="UP000054314">
    <property type="component" value="Unassembled WGS sequence"/>
</dbReference>
<comment type="caution">
    <text evidence="2">The sequence shown here is derived from an EMBL/GenBank/DDBJ whole genome shotgun (WGS) entry which is preliminary data.</text>
</comment>
<gene>
    <name evidence="2" type="ORF">N869_13620</name>
</gene>
<dbReference type="InterPro" id="IPR029058">
    <property type="entry name" value="AB_hydrolase_fold"/>
</dbReference>
<feature type="domain" description="Serine aminopeptidase S33" evidence="1">
    <location>
        <begin position="40"/>
        <end position="237"/>
    </location>
</feature>
<name>A0A0A0BZX0_9CELL</name>
<dbReference type="InterPro" id="IPR022742">
    <property type="entry name" value="Hydrolase_4"/>
</dbReference>
<dbReference type="SUPFAM" id="SSF53474">
    <property type="entry name" value="alpha/beta-Hydrolases"/>
    <property type="match status" value="1"/>
</dbReference>
<dbReference type="Pfam" id="PF12146">
    <property type="entry name" value="Hydrolase_4"/>
    <property type="match status" value="1"/>
</dbReference>
<organism evidence="2 3">
    <name type="scientific">Cellulomonas bogoriensis 69B4 = DSM 16987</name>
    <dbReference type="NCBI Taxonomy" id="1386082"/>
    <lineage>
        <taxon>Bacteria</taxon>
        <taxon>Bacillati</taxon>
        <taxon>Actinomycetota</taxon>
        <taxon>Actinomycetes</taxon>
        <taxon>Micrococcales</taxon>
        <taxon>Cellulomonadaceae</taxon>
        <taxon>Cellulomonas</taxon>
    </lineage>
</organism>
<accession>A0A0A0BZX0</accession>
<dbReference type="PANTHER" id="PTHR42886:SF29">
    <property type="entry name" value="PUMMELIG, ISOFORM A"/>
    <property type="match status" value="1"/>
</dbReference>
<dbReference type="EMBL" id="AXCZ01000040">
    <property type="protein sequence ID" value="KGM13491.1"/>
    <property type="molecule type" value="Genomic_DNA"/>
</dbReference>
<dbReference type="PANTHER" id="PTHR42886">
    <property type="entry name" value="RE40534P-RELATED"/>
    <property type="match status" value="1"/>
</dbReference>
<dbReference type="AlphaFoldDB" id="A0A0A0BZX0"/>
<protein>
    <submittedName>
        <fullName evidence="2">Lysophospholipase</fullName>
    </submittedName>
</protein>
<evidence type="ECO:0000313" key="2">
    <source>
        <dbReference type="EMBL" id="KGM13491.1"/>
    </source>
</evidence>